<dbReference type="Gene3D" id="3.40.50.720">
    <property type="entry name" value="NAD(P)-binding Rossmann-like Domain"/>
    <property type="match status" value="1"/>
</dbReference>
<evidence type="ECO:0000259" key="2">
    <source>
        <dbReference type="Pfam" id="PF01370"/>
    </source>
</evidence>
<dbReference type="Pfam" id="PF01370">
    <property type="entry name" value="Epimerase"/>
    <property type="match status" value="1"/>
</dbReference>
<dbReference type="SUPFAM" id="SSF51735">
    <property type="entry name" value="NAD(P)-binding Rossmann-fold domains"/>
    <property type="match status" value="1"/>
</dbReference>
<comment type="similarity">
    <text evidence="1">Belongs to the NAD(P)-dependent epimerase/dehydratase family.</text>
</comment>
<dbReference type="GO" id="GO:0008446">
    <property type="term" value="F:GDP-mannose 4,6-dehydratase activity"/>
    <property type="evidence" value="ECO:0007669"/>
    <property type="project" value="UniProtKB-EC"/>
</dbReference>
<feature type="domain" description="NAD-dependent epimerase/dehydratase" evidence="2">
    <location>
        <begin position="13"/>
        <end position="253"/>
    </location>
</feature>
<reference evidence="3" key="1">
    <citation type="submission" date="2021-04" db="EMBL/GenBank/DDBJ databases">
        <title>Genome based classification of Actinospica acidithermotolerans sp. nov., an actinobacterium isolated from an Indonesian hot spring.</title>
        <authorList>
            <person name="Kusuma A.B."/>
            <person name="Putra K.E."/>
            <person name="Nafisah S."/>
            <person name="Loh J."/>
            <person name="Nouioui I."/>
            <person name="Goodfellow M."/>
        </authorList>
    </citation>
    <scope>NUCLEOTIDE SEQUENCE</scope>
    <source>
        <strain evidence="3">CSCA 57</strain>
    </source>
</reference>
<dbReference type="EMBL" id="JAGSOG010000029">
    <property type="protein sequence ID" value="MBR7833385.1"/>
    <property type="molecule type" value="Genomic_DNA"/>
</dbReference>
<evidence type="ECO:0000313" key="4">
    <source>
        <dbReference type="Proteomes" id="UP000675781"/>
    </source>
</evidence>
<keyword evidence="4" id="KW-1185">Reference proteome</keyword>
<sequence length="344" mass="37319">MDGKFAFDGGRSLVTGASGFVGSRLVARLAAAGVPVTVLLADWEPDSELIRSGVIDRVEVCRGRLEDFALIERTVRLGGFETVYHLAAVAQQDAAFADPLRAFEANIRGTYHVLEACRRAAGSVKRVLVASSDKAYGGDARLPYDESMAMNGLNPYDVSKSCADLLARAYHASYGVPVAVGRYGNTFGPGDRNFSRLIPGTVRRLLSGQSPVIKRPAGQDFSRDFLYIEDSVESYFAMAAGIDRGVAGGEAYNFAMGVSYSPTRIVEQLQRLMGAEHLVPQVIEPPHEEILHQQVSNTKAREQLGWTPRWTLEEGLAATVAWYTDLLAGPVRSASGQPERHAAR</sequence>
<dbReference type="Proteomes" id="UP000675781">
    <property type="component" value="Unassembled WGS sequence"/>
</dbReference>
<proteinExistence type="inferred from homology"/>
<gene>
    <name evidence="3" type="ORF">KDL01_08920</name>
</gene>
<protein>
    <submittedName>
        <fullName evidence="3">GDP-mannose 4,6-dehydratase</fullName>
        <ecNumber evidence="3">4.2.1.47</ecNumber>
    </submittedName>
</protein>
<dbReference type="InterPro" id="IPR036291">
    <property type="entry name" value="NAD(P)-bd_dom_sf"/>
</dbReference>
<dbReference type="PANTHER" id="PTHR43000">
    <property type="entry name" value="DTDP-D-GLUCOSE 4,6-DEHYDRATASE-RELATED"/>
    <property type="match status" value="1"/>
</dbReference>
<dbReference type="AlphaFoldDB" id="A0A941ILT9"/>
<comment type="caution">
    <text evidence="3">The sequence shown here is derived from an EMBL/GenBank/DDBJ whole genome shotgun (WGS) entry which is preliminary data.</text>
</comment>
<evidence type="ECO:0000256" key="1">
    <source>
        <dbReference type="ARBA" id="ARBA00007637"/>
    </source>
</evidence>
<dbReference type="EC" id="4.2.1.47" evidence="3"/>
<accession>A0A941ILT9</accession>
<dbReference type="RefSeq" id="WP_212527907.1">
    <property type="nucleotide sequence ID" value="NZ_JAGSOG010000029.1"/>
</dbReference>
<keyword evidence="3" id="KW-0456">Lyase</keyword>
<organism evidence="3 4">
    <name type="scientific">Actinospica durhamensis</name>
    <dbReference type="NCBI Taxonomy" id="1508375"/>
    <lineage>
        <taxon>Bacteria</taxon>
        <taxon>Bacillati</taxon>
        <taxon>Actinomycetota</taxon>
        <taxon>Actinomycetes</taxon>
        <taxon>Catenulisporales</taxon>
        <taxon>Actinospicaceae</taxon>
        <taxon>Actinospica</taxon>
    </lineage>
</organism>
<name>A0A941ILT9_9ACTN</name>
<dbReference type="InterPro" id="IPR001509">
    <property type="entry name" value="Epimerase_deHydtase"/>
</dbReference>
<evidence type="ECO:0000313" key="3">
    <source>
        <dbReference type="EMBL" id="MBR7833385.1"/>
    </source>
</evidence>